<protein>
    <submittedName>
        <fullName evidence="9">Transmembrane protein 53</fullName>
    </submittedName>
</protein>
<organism evidence="8 9">
    <name type="scientific">Ceratosolen solmsi marchali</name>
    <dbReference type="NCBI Taxonomy" id="326594"/>
    <lineage>
        <taxon>Eukaryota</taxon>
        <taxon>Metazoa</taxon>
        <taxon>Ecdysozoa</taxon>
        <taxon>Arthropoda</taxon>
        <taxon>Hexapoda</taxon>
        <taxon>Insecta</taxon>
        <taxon>Pterygota</taxon>
        <taxon>Neoptera</taxon>
        <taxon>Endopterygota</taxon>
        <taxon>Hymenoptera</taxon>
        <taxon>Apocrita</taxon>
        <taxon>Proctotrupomorpha</taxon>
        <taxon>Chalcidoidea</taxon>
        <taxon>Agaonidae</taxon>
        <taxon>Agaoninae</taxon>
        <taxon>Ceratosolen</taxon>
    </lineage>
</organism>
<dbReference type="RefSeq" id="XP_011494630.1">
    <property type="nucleotide sequence ID" value="XM_011496328.1"/>
</dbReference>
<feature type="transmembrane region" description="Helical" evidence="7">
    <location>
        <begin position="164"/>
        <end position="184"/>
    </location>
</feature>
<gene>
    <name evidence="9" type="primary">LOC105359683</name>
</gene>
<evidence type="ECO:0000256" key="6">
    <source>
        <dbReference type="ARBA" id="ARBA00034303"/>
    </source>
</evidence>
<dbReference type="GO" id="GO:0005640">
    <property type="term" value="C:nuclear outer membrane"/>
    <property type="evidence" value="ECO:0007669"/>
    <property type="project" value="UniProtKB-SubCell"/>
</dbReference>
<keyword evidence="2 7" id="KW-0812">Transmembrane</keyword>
<keyword evidence="8" id="KW-1185">Reference proteome</keyword>
<sequence length="299" mass="34054">MAEPEELEFRVTYPGGPRDSANDEFVFVYEEDKRPLVVLLGWAGCQDKYLAKYSAIYEERSCITLRCTAPVEYLFWRRERLPCISRRLLQVIADKCSNKHPVFFHVFSNGGAIFYQHISSAMQQAGSPLKVKGVIFDSSPGERRITSLFRAISAIIGGNPITNVSASIVITFFLSFIWLLEILAHTVGKRNTIKTDPIALAEETYSWPQIFLYSNADTLIPAHDVEKFASRRAERGVRTQLVLFTDSPHVKHYATYRRVYVSTVCGFMNECLTEQQRQKSDNHLCLTKKIVLPQEAGMK</sequence>
<keyword evidence="5" id="KW-0539">Nucleus</keyword>
<evidence type="ECO:0000256" key="3">
    <source>
        <dbReference type="ARBA" id="ARBA00022989"/>
    </source>
</evidence>
<keyword evidence="3 7" id="KW-1133">Transmembrane helix</keyword>
<reference evidence="9" key="1">
    <citation type="submission" date="2025-08" db="UniProtKB">
        <authorList>
            <consortium name="RefSeq"/>
        </authorList>
    </citation>
    <scope>IDENTIFICATION</scope>
</reference>
<keyword evidence="4 7" id="KW-0472">Membrane</keyword>
<dbReference type="InterPro" id="IPR008547">
    <property type="entry name" value="DUF829_TMEM53"/>
</dbReference>
<evidence type="ECO:0000256" key="4">
    <source>
        <dbReference type="ARBA" id="ARBA00023136"/>
    </source>
</evidence>
<name>A0AAJ6VK02_9HYME</name>
<dbReference type="Pfam" id="PF05705">
    <property type="entry name" value="DUF829"/>
    <property type="match status" value="1"/>
</dbReference>
<comment type="similarity">
    <text evidence="1">Belongs to the TMEM53 family.</text>
</comment>
<dbReference type="AlphaFoldDB" id="A0AAJ6VK02"/>
<proteinExistence type="inferred from homology"/>
<dbReference type="KEGG" id="csol:105359683"/>
<dbReference type="Gene3D" id="3.40.50.1820">
    <property type="entry name" value="alpha/beta hydrolase"/>
    <property type="match status" value="1"/>
</dbReference>
<dbReference type="InterPro" id="IPR029058">
    <property type="entry name" value="AB_hydrolase_fold"/>
</dbReference>
<dbReference type="PANTHER" id="PTHR12265">
    <property type="entry name" value="TRANSMEMBRANE PROTEIN 53"/>
    <property type="match status" value="1"/>
</dbReference>
<comment type="subcellular location">
    <subcellularLocation>
        <location evidence="6">Nucleus outer membrane</location>
        <topology evidence="6">Single-pass membrane protein</topology>
    </subcellularLocation>
</comment>
<dbReference type="PANTHER" id="PTHR12265:SF30">
    <property type="entry name" value="TRANSMEMBRANE PROTEIN 53"/>
    <property type="match status" value="1"/>
</dbReference>
<dbReference type="Proteomes" id="UP000695007">
    <property type="component" value="Unplaced"/>
</dbReference>
<evidence type="ECO:0000256" key="5">
    <source>
        <dbReference type="ARBA" id="ARBA00023242"/>
    </source>
</evidence>
<evidence type="ECO:0000256" key="1">
    <source>
        <dbReference type="ARBA" id="ARBA00007387"/>
    </source>
</evidence>
<evidence type="ECO:0000256" key="2">
    <source>
        <dbReference type="ARBA" id="ARBA00022692"/>
    </source>
</evidence>
<accession>A0AAJ6VK02</accession>
<evidence type="ECO:0000256" key="7">
    <source>
        <dbReference type="SAM" id="Phobius"/>
    </source>
</evidence>
<evidence type="ECO:0000313" key="8">
    <source>
        <dbReference type="Proteomes" id="UP000695007"/>
    </source>
</evidence>
<dbReference type="GeneID" id="105359683"/>
<dbReference type="SUPFAM" id="SSF53474">
    <property type="entry name" value="alpha/beta-Hydrolases"/>
    <property type="match status" value="1"/>
</dbReference>
<evidence type="ECO:0000313" key="9">
    <source>
        <dbReference type="RefSeq" id="XP_011494630.1"/>
    </source>
</evidence>